<dbReference type="Pfam" id="PF02163">
    <property type="entry name" value="Peptidase_M50"/>
    <property type="match status" value="1"/>
</dbReference>
<dbReference type="PANTHER" id="PTHR31412">
    <property type="entry name" value="ZINC METALLOPROTEASE EGY1"/>
    <property type="match status" value="1"/>
</dbReference>
<comment type="caution">
    <text evidence="12">The sequence shown here is derived from an EMBL/GenBank/DDBJ whole genome shotgun (WGS) entry which is preliminary data.</text>
</comment>
<name>A0A2T1M0T8_9CHRO</name>
<feature type="transmembrane region" description="Helical" evidence="10">
    <location>
        <begin position="6"/>
        <end position="23"/>
    </location>
</feature>
<sequence length="502" mass="55674">MEIWLLLAVLGIFTYIILKRSVANMTKTPLGLIWLVMMAPAIIWSVWWLVYGEDKPIPPLLLIGPFVLCPLLYWWLIQVGRPQNEKSQQVPLQATLSDNNINLNPEANPLSESDSNIRPITATEEKVLRDCFPWGVYYLQHIDYRPQAILCRGKLRAVPEDAYNTVKGNVEKEFGDRFLVLFQESLQGQPFFALVSNPWAKNENQDLEKEKLTRPFLALGLLLITLFTTTVIGSELSGVTAEQLQANSSLLIRGLPYSLGIITVLGIHELSHYLTTVRYNIRATLPYFIPIPFFLGTFGAFISLRSPVPHRKALFDVAISGPWGGVLVTIPLLFWGLTLSDTVPIDPKVSSLLNFESLNPRFSFLLALIAKFAMGSSLESGLAIHLHPLAVAGYVGLIVTALNLMPVGQLDGGNMIHAMFGQKTALMVGQLTRILMLVLAVIQPDFLLWAILLLLMPVNAQPALNDVTELDNKRDFIGLVSLALLLFILLPLPGVIAGLLNI</sequence>
<reference evidence="12 13" key="2">
    <citation type="submission" date="2018-03" db="EMBL/GenBank/DDBJ databases">
        <authorList>
            <person name="Keele B.F."/>
        </authorList>
    </citation>
    <scope>NUCLEOTIDE SEQUENCE [LARGE SCALE GENOMIC DNA]</scope>
    <source>
        <strain evidence="12 13">CCALA 016</strain>
    </source>
</reference>
<dbReference type="EMBL" id="PXOH01000004">
    <property type="protein sequence ID" value="PSF38310.1"/>
    <property type="molecule type" value="Genomic_DNA"/>
</dbReference>
<evidence type="ECO:0000313" key="13">
    <source>
        <dbReference type="Proteomes" id="UP000239001"/>
    </source>
</evidence>
<feature type="transmembrane region" description="Helical" evidence="10">
    <location>
        <begin position="287"/>
        <end position="305"/>
    </location>
</feature>
<evidence type="ECO:0000256" key="9">
    <source>
        <dbReference type="ARBA" id="ARBA00023136"/>
    </source>
</evidence>
<evidence type="ECO:0000256" key="7">
    <source>
        <dbReference type="ARBA" id="ARBA00022946"/>
    </source>
</evidence>
<feature type="transmembrane region" description="Helical" evidence="10">
    <location>
        <begin position="434"/>
        <end position="456"/>
    </location>
</feature>
<dbReference type="GO" id="GO:0008233">
    <property type="term" value="F:peptidase activity"/>
    <property type="evidence" value="ECO:0007669"/>
    <property type="project" value="UniProtKB-KW"/>
</dbReference>
<evidence type="ECO:0000259" key="11">
    <source>
        <dbReference type="Pfam" id="PF02163"/>
    </source>
</evidence>
<evidence type="ECO:0000256" key="5">
    <source>
        <dbReference type="ARBA" id="ARBA00022692"/>
    </source>
</evidence>
<dbReference type="PANTHER" id="PTHR31412:SF0">
    <property type="entry name" value="ZINC METALLOPROTEASE EGY1, CHLOROPLASTIC-RELATED"/>
    <property type="match status" value="1"/>
</dbReference>
<feature type="transmembrane region" description="Helical" evidence="10">
    <location>
        <begin position="317"/>
        <end position="337"/>
    </location>
</feature>
<comment type="similarity">
    <text evidence="3">Belongs to the peptidase M50B family.</text>
</comment>
<evidence type="ECO:0000256" key="6">
    <source>
        <dbReference type="ARBA" id="ARBA00022801"/>
    </source>
</evidence>
<proteinExistence type="inferred from homology"/>
<dbReference type="GO" id="GO:0006508">
    <property type="term" value="P:proteolysis"/>
    <property type="evidence" value="ECO:0007669"/>
    <property type="project" value="UniProtKB-KW"/>
</dbReference>
<feature type="transmembrane region" description="Helical" evidence="10">
    <location>
        <begin position="30"/>
        <end position="51"/>
    </location>
</feature>
<dbReference type="InterPro" id="IPR008915">
    <property type="entry name" value="Peptidase_M50"/>
</dbReference>
<gene>
    <name evidence="12" type="ORF">C7H19_04765</name>
</gene>
<dbReference type="CDD" id="cd06160">
    <property type="entry name" value="S2P-M50_like_2"/>
    <property type="match status" value="1"/>
</dbReference>
<dbReference type="Proteomes" id="UP000239001">
    <property type="component" value="Unassembled WGS sequence"/>
</dbReference>
<keyword evidence="5 10" id="KW-0812">Transmembrane</keyword>
<keyword evidence="9 10" id="KW-0472">Membrane</keyword>
<feature type="transmembrane region" description="Helical" evidence="10">
    <location>
        <begin position="57"/>
        <end position="77"/>
    </location>
</feature>
<dbReference type="RefSeq" id="WP_106455751.1">
    <property type="nucleotide sequence ID" value="NZ_PXOH01000004.1"/>
</dbReference>
<feature type="transmembrane region" description="Helical" evidence="10">
    <location>
        <begin position="476"/>
        <end position="500"/>
    </location>
</feature>
<keyword evidence="7" id="KW-0809">Transit peptide</keyword>
<evidence type="ECO:0000256" key="10">
    <source>
        <dbReference type="SAM" id="Phobius"/>
    </source>
</evidence>
<feature type="transmembrane region" description="Helical" evidence="10">
    <location>
        <begin position="254"/>
        <end position="275"/>
    </location>
</feature>
<evidence type="ECO:0000256" key="8">
    <source>
        <dbReference type="ARBA" id="ARBA00022989"/>
    </source>
</evidence>
<keyword evidence="13" id="KW-1185">Reference proteome</keyword>
<feature type="transmembrane region" description="Helical" evidence="10">
    <location>
        <begin position="358"/>
        <end position="378"/>
    </location>
</feature>
<dbReference type="InterPro" id="IPR044838">
    <property type="entry name" value="EGY1-like"/>
</dbReference>
<accession>A0A2T1M0T8</accession>
<protein>
    <submittedName>
        <fullName evidence="12">Site-2 protease family protein</fullName>
    </submittedName>
</protein>
<keyword evidence="6" id="KW-0378">Hydrolase</keyword>
<evidence type="ECO:0000256" key="4">
    <source>
        <dbReference type="ARBA" id="ARBA00022670"/>
    </source>
</evidence>
<comment type="subcellular location">
    <subcellularLocation>
        <location evidence="2">Membrane</location>
        <topology evidence="2">Multi-pass membrane protein</topology>
    </subcellularLocation>
</comment>
<keyword evidence="4 12" id="KW-0645">Protease</keyword>
<reference evidence="12 13" key="1">
    <citation type="submission" date="2018-03" db="EMBL/GenBank/DDBJ databases">
        <title>The ancient ancestry and fast evolution of plastids.</title>
        <authorList>
            <person name="Moore K.R."/>
            <person name="Magnabosco C."/>
            <person name="Momper L."/>
            <person name="Gold D.A."/>
            <person name="Bosak T."/>
            <person name="Fournier G.P."/>
        </authorList>
    </citation>
    <scope>NUCLEOTIDE SEQUENCE [LARGE SCALE GENOMIC DNA]</scope>
    <source>
        <strain evidence="12 13">CCALA 016</strain>
    </source>
</reference>
<evidence type="ECO:0000313" key="12">
    <source>
        <dbReference type="EMBL" id="PSF38310.1"/>
    </source>
</evidence>
<evidence type="ECO:0000256" key="3">
    <source>
        <dbReference type="ARBA" id="ARBA00007931"/>
    </source>
</evidence>
<keyword evidence="8 10" id="KW-1133">Transmembrane helix</keyword>
<dbReference type="GO" id="GO:0016020">
    <property type="term" value="C:membrane"/>
    <property type="evidence" value="ECO:0007669"/>
    <property type="project" value="UniProtKB-SubCell"/>
</dbReference>
<dbReference type="AlphaFoldDB" id="A0A2T1M0T8"/>
<comment type="cofactor">
    <cofactor evidence="1">
        <name>Zn(2+)</name>
        <dbReference type="ChEBI" id="CHEBI:29105"/>
    </cofactor>
</comment>
<feature type="transmembrane region" description="Helical" evidence="10">
    <location>
        <begin position="384"/>
        <end position="405"/>
    </location>
</feature>
<evidence type="ECO:0000256" key="1">
    <source>
        <dbReference type="ARBA" id="ARBA00001947"/>
    </source>
</evidence>
<organism evidence="12 13">
    <name type="scientific">Aphanothece hegewaldii CCALA 016</name>
    <dbReference type="NCBI Taxonomy" id="2107694"/>
    <lineage>
        <taxon>Bacteria</taxon>
        <taxon>Bacillati</taxon>
        <taxon>Cyanobacteriota</taxon>
        <taxon>Cyanophyceae</taxon>
        <taxon>Oscillatoriophycideae</taxon>
        <taxon>Chroococcales</taxon>
        <taxon>Aphanothecaceae</taxon>
        <taxon>Aphanothece</taxon>
    </lineage>
</organism>
<feature type="domain" description="Peptidase M50" evidence="11">
    <location>
        <begin position="258"/>
        <end position="423"/>
    </location>
</feature>
<dbReference type="OrthoDB" id="494312at2"/>
<feature type="transmembrane region" description="Helical" evidence="10">
    <location>
        <begin position="216"/>
        <end position="234"/>
    </location>
</feature>
<evidence type="ECO:0000256" key="2">
    <source>
        <dbReference type="ARBA" id="ARBA00004141"/>
    </source>
</evidence>